<dbReference type="EC" id="5.99.-.-" evidence="4"/>
<dbReference type="AlphaFoldDB" id="A0A199NVN3"/>
<comment type="similarity">
    <text evidence="4">Belongs to the nitrobindin family.</text>
</comment>
<evidence type="ECO:0000313" key="7">
    <source>
        <dbReference type="Proteomes" id="UP000053171"/>
    </source>
</evidence>
<dbReference type="PANTHER" id="PTHR15854:SF4">
    <property type="entry name" value="PEROXYNITRITE ISOMERASE THAP4"/>
    <property type="match status" value="1"/>
</dbReference>
<dbReference type="EMBL" id="LJBJ02000002">
    <property type="protein sequence ID" value="OAX52776.1"/>
    <property type="molecule type" value="Genomic_DNA"/>
</dbReference>
<comment type="caution">
    <text evidence="6">The sequence shown here is derived from an EMBL/GenBank/DDBJ whole genome shotgun (WGS) entry which is preliminary data.</text>
</comment>
<reference evidence="6" key="1">
    <citation type="submission" date="2016-06" db="EMBL/GenBank/DDBJ databases">
        <title>Identification of putative biosynthetic pathways for the production of bioactive secondary metabolites by the marine actinomycete Kocuria kristinae RUTW2-3.</title>
        <authorList>
            <person name="Waterworth S.C."/>
            <person name="Walmsley T.A."/>
            <person name="Matongo T."/>
            <person name="Davies-Coleman M.T."/>
            <person name="Dorrington R.A."/>
        </authorList>
    </citation>
    <scope>NUCLEOTIDE SEQUENCE [LARGE SCALE GENOMIC DNA]</scope>
    <source>
        <strain evidence="6">RUTW2-3</strain>
    </source>
</reference>
<feature type="short sequence motif" description="GXWXGXG" evidence="4">
    <location>
        <begin position="21"/>
        <end position="27"/>
    </location>
</feature>
<comment type="catalytic activity">
    <reaction evidence="4">
        <text>peroxynitrite = nitrate</text>
        <dbReference type="Rhea" id="RHEA:63116"/>
        <dbReference type="ChEBI" id="CHEBI:17632"/>
        <dbReference type="ChEBI" id="CHEBI:25941"/>
    </reaction>
</comment>
<dbReference type="Proteomes" id="UP000053171">
    <property type="component" value="Unassembled WGS sequence"/>
</dbReference>
<comment type="pathway">
    <text evidence="4">Nitrogen metabolism.</text>
</comment>
<proteinExistence type="inferred from homology"/>
<evidence type="ECO:0000256" key="2">
    <source>
        <dbReference type="ARBA" id="ARBA00023004"/>
    </source>
</evidence>
<evidence type="ECO:0000256" key="4">
    <source>
        <dbReference type="HAMAP-Rule" id="MF_01297"/>
    </source>
</evidence>
<keyword evidence="1 4" id="KW-0349">Heme</keyword>
<protein>
    <recommendedName>
        <fullName evidence="4">Peroxynitrite isomerase</fullName>
        <ecNumber evidence="4">5.99.-.-</ecNumber>
    </recommendedName>
    <alternativeName>
        <fullName evidence="4">Ferric nitrobindin</fullName>
        <shortName evidence="4">Nb(III)</shortName>
    </alternativeName>
</protein>
<dbReference type="InterPro" id="IPR014878">
    <property type="entry name" value="THAP4-like_heme-bd"/>
</dbReference>
<comment type="domain">
    <text evidence="4">Forms a 10-stranded antiparallel beta-barrel structure able to accommodate a hydrophobic ligand in its interior. In fact, this fold hosts the heme group, which is located in a wide surface cleft.</text>
</comment>
<comment type="caution">
    <text evidence="4">Lacks conserved residue(s) required for the propagation of feature annotation.</text>
</comment>
<dbReference type="GO" id="GO:0062213">
    <property type="term" value="F:peroxynitrite isomerase activity"/>
    <property type="evidence" value="ECO:0007669"/>
    <property type="project" value="UniProtKB-UniRule"/>
</dbReference>
<dbReference type="RefSeq" id="WP_055684621.1">
    <property type="nucleotide sequence ID" value="NZ_LJBJ02000002.1"/>
</dbReference>
<feature type="domain" description="THAP4-like heme-binding" evidence="5">
    <location>
        <begin position="12"/>
        <end position="198"/>
    </location>
</feature>
<name>A0A199NVN3_9MICC</name>
<keyword evidence="3 4" id="KW-0413">Isomerase</keyword>
<accession>A0A199NVN3</accession>
<dbReference type="Gene3D" id="2.40.128.20">
    <property type="match status" value="1"/>
</dbReference>
<evidence type="ECO:0000313" key="6">
    <source>
        <dbReference type="EMBL" id="OAX52776.1"/>
    </source>
</evidence>
<dbReference type="PANTHER" id="PTHR15854">
    <property type="entry name" value="THAP4 PROTEIN"/>
    <property type="match status" value="1"/>
</dbReference>
<feature type="binding site" description="axial binding residue" evidence="4">
    <location>
        <position position="191"/>
    </location>
    <ligand>
        <name>heme b</name>
        <dbReference type="ChEBI" id="CHEBI:60344"/>
    </ligand>
    <ligandPart>
        <name>Fe</name>
        <dbReference type="ChEBI" id="CHEBI:18248"/>
    </ligandPart>
</feature>
<keyword evidence="2 4" id="KW-0408">Iron</keyword>
<dbReference type="InterPro" id="IPR022939">
    <property type="entry name" value="Nb(III)_bact/plant"/>
</dbReference>
<dbReference type="Pfam" id="PF08768">
    <property type="entry name" value="THAP4_heme-bd"/>
    <property type="match status" value="1"/>
</dbReference>
<keyword evidence="4" id="KW-0479">Metal-binding</keyword>
<keyword evidence="7" id="KW-1185">Reference proteome</keyword>
<dbReference type="HAMAP" id="MF_01297">
    <property type="entry name" value="nitrobindin"/>
    <property type="match status" value="1"/>
</dbReference>
<dbReference type="InterPro" id="IPR045165">
    <property type="entry name" value="Nitrobindin"/>
</dbReference>
<dbReference type="GO" id="GO:0046872">
    <property type="term" value="F:metal ion binding"/>
    <property type="evidence" value="ECO:0007669"/>
    <property type="project" value="UniProtKB-KW"/>
</dbReference>
<sequence>MAIEIPSDMTPELVPFAWLLGQWEGVGVLGYGQDVPDRQFGQIVSFTQSGLPFIEYRAESYLLDEEGQRTRPISVETGFWQLGRKLQEGDLGPGLIPGAAEPTLATAADVERLRREEGGFEITANINHPGGVSELYVGVIDGPRIQMATDAVMRAEGAKEYTAASRMYGLVNGELMWAWDMAALGHEMASHASARLRRTNAAEVVR</sequence>
<dbReference type="SUPFAM" id="SSF50814">
    <property type="entry name" value="Lipocalins"/>
    <property type="match status" value="1"/>
</dbReference>
<dbReference type="InterPro" id="IPR012674">
    <property type="entry name" value="Calycin"/>
</dbReference>
<comment type="function">
    <text evidence="4">Heme-binding protein able to scavenge peroxynitrite and to protect free L-tyrosine against peroxynitrite-mediated nitration, by acting as a peroxynitrite isomerase that converts peroxynitrite to nitrate. Therefore, this protein likely plays a role in peroxynitrite sensing and in the detoxification of reactive nitrogen and oxygen species (RNS and ROS, respectively). Is able to bind nitric oxide (NO) in vitro, but may act as a sensor of peroxynitrite levels in vivo.</text>
</comment>
<evidence type="ECO:0000256" key="3">
    <source>
        <dbReference type="ARBA" id="ARBA00023235"/>
    </source>
</evidence>
<evidence type="ECO:0000256" key="1">
    <source>
        <dbReference type="ARBA" id="ARBA00022617"/>
    </source>
</evidence>
<organism evidence="6 7">
    <name type="scientific">Rothia kristinae</name>
    <dbReference type="NCBI Taxonomy" id="37923"/>
    <lineage>
        <taxon>Bacteria</taxon>
        <taxon>Bacillati</taxon>
        <taxon>Actinomycetota</taxon>
        <taxon>Actinomycetes</taxon>
        <taxon>Micrococcales</taxon>
        <taxon>Micrococcaceae</taxon>
        <taxon>Rothia</taxon>
    </lineage>
</organism>
<dbReference type="CDD" id="cd07828">
    <property type="entry name" value="lipocalin_heme-bd-THAP4-like"/>
    <property type="match status" value="1"/>
</dbReference>
<gene>
    <name evidence="6" type="ORF">AN277_0202190</name>
</gene>
<dbReference type="GO" id="GO:0020037">
    <property type="term" value="F:heme binding"/>
    <property type="evidence" value="ECO:0007669"/>
    <property type="project" value="UniProtKB-UniRule"/>
</dbReference>
<evidence type="ECO:0000259" key="5">
    <source>
        <dbReference type="Pfam" id="PF08768"/>
    </source>
</evidence>
<comment type="cofactor">
    <cofactor evidence="4">
        <name>heme b</name>
        <dbReference type="ChEBI" id="CHEBI:60344"/>
    </cofactor>
    <text evidence="4">Binds 1 heme b group per subunit, that coordinates a highly solvent-exposed Fe(III) atom.</text>
</comment>
<feature type="binding site" evidence="4">
    <location>
        <position position="159"/>
    </location>
    <ligand>
        <name>heme b</name>
        <dbReference type="ChEBI" id="CHEBI:60344"/>
    </ligand>
</feature>